<evidence type="ECO:0000256" key="1">
    <source>
        <dbReference type="SAM" id="Coils"/>
    </source>
</evidence>
<dbReference type="Proteomes" id="UP001260188">
    <property type="component" value="Unassembled WGS sequence"/>
</dbReference>
<protein>
    <recommendedName>
        <fullName evidence="5">Transposase</fullName>
    </recommendedName>
</protein>
<evidence type="ECO:0000313" key="4">
    <source>
        <dbReference type="Proteomes" id="UP001260188"/>
    </source>
</evidence>
<reference evidence="3 4" key="1">
    <citation type="submission" date="2023-08" db="EMBL/GenBank/DDBJ databases">
        <title>Functional and genomic diversity of the sorghum phyllosphere microbiome.</title>
        <authorList>
            <person name="Shade A."/>
        </authorList>
    </citation>
    <scope>NUCLEOTIDE SEQUENCE [LARGE SCALE GENOMIC DNA]</scope>
    <source>
        <strain evidence="3 4">SORGH_AS_0919</strain>
    </source>
</reference>
<name>A0ABU1I132_9MICO</name>
<evidence type="ECO:0000256" key="2">
    <source>
        <dbReference type="SAM" id="MobiDB-lite"/>
    </source>
</evidence>
<organism evidence="3 4">
    <name type="scientific">Microbacterium paludicola</name>
    <dbReference type="NCBI Taxonomy" id="300019"/>
    <lineage>
        <taxon>Bacteria</taxon>
        <taxon>Bacillati</taxon>
        <taxon>Actinomycetota</taxon>
        <taxon>Actinomycetes</taxon>
        <taxon>Micrococcales</taxon>
        <taxon>Microbacteriaceae</taxon>
        <taxon>Microbacterium</taxon>
    </lineage>
</organism>
<sequence>MTANGAHTDGGAGDEFDAAAAELLVVAPADFVAARNARATEAPGALGTRIRGLRKPTVAAWAVNLLSRDPSFREALELSGALREAQDDLDAAELARLGKQRRALVAALARRSADLADEAGVALSAAARDEVERTINAAIVDAVAGAVVGAGRLVRTLEPGSLDSETLADRVAGSIPGVAEAPARPRDDLAERRARREAEKRRREAQREASEAGRALARAEERRSSARERADRLHERAEELRRDLARVSEDAERADAAVDDLDDAVASARKSLAAAERKVRAADGDGQ</sequence>
<accession>A0ABU1I132</accession>
<feature type="coiled-coil region" evidence="1">
    <location>
        <begin position="75"/>
        <end position="102"/>
    </location>
</feature>
<dbReference type="RefSeq" id="WP_309666197.1">
    <property type="nucleotide sequence ID" value="NZ_JAVIZA010000001.1"/>
</dbReference>
<evidence type="ECO:0008006" key="5">
    <source>
        <dbReference type="Google" id="ProtNLM"/>
    </source>
</evidence>
<keyword evidence="1" id="KW-0175">Coiled coil</keyword>
<dbReference type="EMBL" id="JAVIZA010000001">
    <property type="protein sequence ID" value="MDR6167601.1"/>
    <property type="molecule type" value="Genomic_DNA"/>
</dbReference>
<comment type="caution">
    <text evidence="3">The sequence shown here is derived from an EMBL/GenBank/DDBJ whole genome shotgun (WGS) entry which is preliminary data.</text>
</comment>
<proteinExistence type="predicted"/>
<gene>
    <name evidence="3" type="ORF">QE367_001805</name>
</gene>
<evidence type="ECO:0000313" key="3">
    <source>
        <dbReference type="EMBL" id="MDR6167601.1"/>
    </source>
</evidence>
<keyword evidence="4" id="KW-1185">Reference proteome</keyword>
<feature type="region of interest" description="Disordered" evidence="2">
    <location>
        <begin position="173"/>
        <end position="260"/>
    </location>
</feature>
<feature type="compositionally biased region" description="Basic and acidic residues" evidence="2">
    <location>
        <begin position="183"/>
        <end position="256"/>
    </location>
</feature>